<dbReference type="STRING" id="41688.A0A2N3NIM9"/>
<dbReference type="PANTHER" id="PTHR11552:SF115">
    <property type="entry name" value="DEHYDROGENASE XPTC-RELATED"/>
    <property type="match status" value="1"/>
</dbReference>
<dbReference type="VEuPathDB" id="FungiDB:jhhlp_001595"/>
<organism evidence="6 7">
    <name type="scientific">Lomentospora prolificans</name>
    <dbReference type="NCBI Taxonomy" id="41688"/>
    <lineage>
        <taxon>Eukaryota</taxon>
        <taxon>Fungi</taxon>
        <taxon>Dikarya</taxon>
        <taxon>Ascomycota</taxon>
        <taxon>Pezizomycotina</taxon>
        <taxon>Sordariomycetes</taxon>
        <taxon>Hypocreomycetidae</taxon>
        <taxon>Microascales</taxon>
        <taxon>Microascaceae</taxon>
        <taxon>Lomentospora</taxon>
    </lineage>
</organism>
<dbReference type="OrthoDB" id="269227at2759"/>
<dbReference type="GO" id="GO:0016614">
    <property type="term" value="F:oxidoreductase activity, acting on CH-OH group of donors"/>
    <property type="evidence" value="ECO:0007669"/>
    <property type="project" value="InterPro"/>
</dbReference>
<dbReference type="Gene3D" id="3.50.50.60">
    <property type="entry name" value="FAD/NAD(P)-binding domain"/>
    <property type="match status" value="1"/>
</dbReference>
<dbReference type="SUPFAM" id="SSF51905">
    <property type="entry name" value="FAD/NAD(P)-binding domain"/>
    <property type="match status" value="1"/>
</dbReference>
<dbReference type="EMBL" id="NLAX01000004">
    <property type="protein sequence ID" value="PKS12295.1"/>
    <property type="molecule type" value="Genomic_DNA"/>
</dbReference>
<keyword evidence="7" id="KW-1185">Reference proteome</keyword>
<evidence type="ECO:0000313" key="6">
    <source>
        <dbReference type="EMBL" id="PKS12295.1"/>
    </source>
</evidence>
<dbReference type="GO" id="GO:0050660">
    <property type="term" value="F:flavin adenine dinucleotide binding"/>
    <property type="evidence" value="ECO:0007669"/>
    <property type="project" value="InterPro"/>
</dbReference>
<dbReference type="AlphaFoldDB" id="A0A2N3NIM9"/>
<feature type="active site" description="Proton donor" evidence="2">
    <location>
        <position position="570"/>
    </location>
</feature>
<evidence type="ECO:0000256" key="2">
    <source>
        <dbReference type="PIRSR" id="PIRSR000137-1"/>
    </source>
</evidence>
<dbReference type="InterPro" id="IPR000172">
    <property type="entry name" value="GMC_OxRdtase_N"/>
</dbReference>
<comment type="caution">
    <text evidence="6">The sequence shown here is derived from an EMBL/GenBank/DDBJ whole genome shotgun (WGS) entry which is preliminary data.</text>
</comment>
<evidence type="ECO:0000256" key="3">
    <source>
        <dbReference type="PIRSR" id="PIRSR000137-2"/>
    </source>
</evidence>
<reference evidence="6 7" key="1">
    <citation type="journal article" date="2017" name="G3 (Bethesda)">
        <title>First Draft Genome Sequence of the Pathogenic Fungus Lomentospora prolificans (Formerly Scedosporium prolificans).</title>
        <authorList>
            <person name="Luo R."/>
            <person name="Zimin A."/>
            <person name="Workman R."/>
            <person name="Fan Y."/>
            <person name="Pertea G."/>
            <person name="Grossman N."/>
            <person name="Wear M.P."/>
            <person name="Jia B."/>
            <person name="Miller H."/>
            <person name="Casadevall A."/>
            <person name="Timp W."/>
            <person name="Zhang S.X."/>
            <person name="Salzberg S.L."/>
        </authorList>
    </citation>
    <scope>NUCLEOTIDE SEQUENCE [LARGE SCALE GENOMIC DNA]</scope>
    <source>
        <strain evidence="6 7">JHH-5317</strain>
    </source>
</reference>
<keyword evidence="4" id="KW-0732">Signal</keyword>
<comment type="similarity">
    <text evidence="1">Belongs to the GMC oxidoreductase family.</text>
</comment>
<feature type="active site" description="Proton acceptor" evidence="2">
    <location>
        <position position="613"/>
    </location>
</feature>
<keyword evidence="3" id="KW-0274">FAD</keyword>
<dbReference type="InterPro" id="IPR012132">
    <property type="entry name" value="GMC_OxRdtase"/>
</dbReference>
<name>A0A2N3NIM9_9PEZI</name>
<evidence type="ECO:0000313" key="7">
    <source>
        <dbReference type="Proteomes" id="UP000233524"/>
    </source>
</evidence>
<sequence>MSLKAALFASLVASIGASPLRVIKRQVSELDDSYDFVIAGGGTAGLTVADRLSEAFPDKSVLVIEYGEVEYAAGVFDPPQVIWRGEGGDSATAFVFNSLPNPEVLNKTAFVMAGQAVGGSSCINGQFFDRPSKWDFEAWNQLLGPEYDDCDTKWDWDGIYDYFKKSVTFTEPPASVVAEHGYTWDLDAYGGSTPIYSSFPPFLWGDHYVFRDGFQELGAPVLEECAGGDKNGVCWIPTSADPVTFLRSHSGIGHYTAVNETRSNYHLLVKHQVTRVLYEQGLDHTPIVEVRDLSDDSIFTVSADLEVVLSAGTFHTPTILQRSGIGPASYLEQADIDVVLDLPGVGSNFQDHSGPGLEWNYTKPADWFPLATDMLDDDFLADATAGFDEVPARGPYTLAMANMALFLSLVNVTSEYATIVAKIRDQVTSGTAASFLPLDYRDDPEMIAGYELQLSVLADLFENPELPSLESPYATGGTALPLISLHTLSRGTVRLDPANHFEQPIVDYRTGSNPVDFDVHLAHIKYLREVFNTPTVKQYEPLVWGPPDELQSDEDLIQYIKETMVFSYMHPCCTAAMMPKEKGGVVGPELKVHGASGLRVVDMSVIPILPSSHLSAEAYAIGEKLEQAADLIIAEHS</sequence>
<dbReference type="Proteomes" id="UP000233524">
    <property type="component" value="Unassembled WGS sequence"/>
</dbReference>
<feature type="binding site" evidence="3">
    <location>
        <position position="273"/>
    </location>
    <ligand>
        <name>FAD</name>
        <dbReference type="ChEBI" id="CHEBI:57692"/>
    </ligand>
</feature>
<feature type="chain" id="PRO_5014762224" description="Glucose-methanol-choline oxidoreductase N-terminal domain-containing protein" evidence="4">
    <location>
        <begin position="18"/>
        <end position="637"/>
    </location>
</feature>
<dbReference type="Gene3D" id="3.30.560.10">
    <property type="entry name" value="Glucose Oxidase, domain 3"/>
    <property type="match status" value="1"/>
</dbReference>
<keyword evidence="3" id="KW-0285">Flavoprotein</keyword>
<dbReference type="PANTHER" id="PTHR11552">
    <property type="entry name" value="GLUCOSE-METHANOL-CHOLINE GMC OXIDOREDUCTASE"/>
    <property type="match status" value="1"/>
</dbReference>
<evidence type="ECO:0000256" key="4">
    <source>
        <dbReference type="SAM" id="SignalP"/>
    </source>
</evidence>
<dbReference type="InterPro" id="IPR007867">
    <property type="entry name" value="GMC_OxRtase_C"/>
</dbReference>
<protein>
    <recommendedName>
        <fullName evidence="5">Glucose-methanol-choline oxidoreductase N-terminal domain-containing protein</fullName>
    </recommendedName>
</protein>
<dbReference type="Pfam" id="PF00732">
    <property type="entry name" value="GMC_oxred_N"/>
    <property type="match status" value="1"/>
</dbReference>
<dbReference type="PIRSF" id="PIRSF000137">
    <property type="entry name" value="Alcohol_oxidase"/>
    <property type="match status" value="1"/>
</dbReference>
<dbReference type="PROSITE" id="PS00624">
    <property type="entry name" value="GMC_OXRED_2"/>
    <property type="match status" value="1"/>
</dbReference>
<evidence type="ECO:0000256" key="1">
    <source>
        <dbReference type="ARBA" id="ARBA00010790"/>
    </source>
</evidence>
<dbReference type="Pfam" id="PF05199">
    <property type="entry name" value="GMC_oxred_C"/>
    <property type="match status" value="1"/>
</dbReference>
<accession>A0A2N3NIM9</accession>
<dbReference type="InterPro" id="IPR036188">
    <property type="entry name" value="FAD/NAD-bd_sf"/>
</dbReference>
<dbReference type="GO" id="GO:0044550">
    <property type="term" value="P:secondary metabolite biosynthetic process"/>
    <property type="evidence" value="ECO:0007669"/>
    <property type="project" value="TreeGrafter"/>
</dbReference>
<evidence type="ECO:0000259" key="5">
    <source>
        <dbReference type="PROSITE" id="PS00624"/>
    </source>
</evidence>
<gene>
    <name evidence="6" type="ORF">jhhlp_001595</name>
</gene>
<feature type="binding site" evidence="3">
    <location>
        <position position="568"/>
    </location>
    <ligand>
        <name>substrate</name>
    </ligand>
</feature>
<dbReference type="SUPFAM" id="SSF54373">
    <property type="entry name" value="FAD-linked reductases, C-terminal domain"/>
    <property type="match status" value="1"/>
</dbReference>
<comment type="cofactor">
    <cofactor evidence="3">
        <name>FAD</name>
        <dbReference type="ChEBI" id="CHEBI:57692"/>
    </cofactor>
</comment>
<feature type="signal peptide" evidence="4">
    <location>
        <begin position="1"/>
        <end position="17"/>
    </location>
</feature>
<dbReference type="InParanoid" id="A0A2N3NIM9"/>
<feature type="domain" description="Glucose-methanol-choline oxidoreductase N-terminal" evidence="5">
    <location>
        <begin position="312"/>
        <end position="326"/>
    </location>
</feature>
<proteinExistence type="inferred from homology"/>